<dbReference type="EMBL" id="FMZH01000007">
    <property type="protein sequence ID" value="SDD66226.1"/>
    <property type="molecule type" value="Genomic_DNA"/>
</dbReference>
<gene>
    <name evidence="1" type="ORF">SAMN04488024_10746</name>
</gene>
<keyword evidence="2" id="KW-1185">Reference proteome</keyword>
<dbReference type="Proteomes" id="UP000199455">
    <property type="component" value="Unassembled WGS sequence"/>
</dbReference>
<dbReference type="AlphaFoldDB" id="A0A1G6WMB4"/>
<evidence type="ECO:0000313" key="2">
    <source>
        <dbReference type="Proteomes" id="UP000199455"/>
    </source>
</evidence>
<accession>A0A1G6WMB4</accession>
<dbReference type="STRING" id="390242.SAMN04488024_10746"/>
<dbReference type="RefSeq" id="WP_090770191.1">
    <property type="nucleotide sequence ID" value="NZ_FMZH01000007.1"/>
</dbReference>
<name>A0A1G6WMB4_9SPHI</name>
<proteinExistence type="predicted"/>
<reference evidence="2" key="1">
    <citation type="submission" date="2016-10" db="EMBL/GenBank/DDBJ databases">
        <authorList>
            <person name="Varghese N."/>
            <person name="Submissions S."/>
        </authorList>
    </citation>
    <scope>NUCLEOTIDE SEQUENCE [LARGE SCALE GENOMIC DNA]</scope>
    <source>
        <strain evidence="2">DSM 18609</strain>
    </source>
</reference>
<organism evidence="1 2">
    <name type="scientific">Pedobacter soli</name>
    <dbReference type="NCBI Taxonomy" id="390242"/>
    <lineage>
        <taxon>Bacteria</taxon>
        <taxon>Pseudomonadati</taxon>
        <taxon>Bacteroidota</taxon>
        <taxon>Sphingobacteriia</taxon>
        <taxon>Sphingobacteriales</taxon>
        <taxon>Sphingobacteriaceae</taxon>
        <taxon>Pedobacter</taxon>
    </lineage>
</organism>
<sequence length="109" mass="13213">MTEEKLQRLKKVLAKIESYSRDERYFSELEALREEEYHIEGGKTAEYIMGNYRHNLEQTGWKQAESYRLAKRRRPVKGAPSEYSDYIRNFKHDVQDELFRVEMFISNQK</sequence>
<evidence type="ECO:0000313" key="1">
    <source>
        <dbReference type="EMBL" id="SDD66226.1"/>
    </source>
</evidence>
<protein>
    <submittedName>
        <fullName evidence="1">Uncharacterized protein</fullName>
    </submittedName>
</protein>